<reference evidence="3" key="1">
    <citation type="submission" date="2022-11" db="UniProtKB">
        <authorList>
            <consortium name="WormBaseParasite"/>
        </authorList>
    </citation>
    <scope>IDENTIFICATION</scope>
</reference>
<sequence>MPGSMIGFDKEGNIVSLQVVGQLDGHGLLKSTMISDLFLMRIAESEGVMELIRQGEKKSSKMLGTVLIIDLEGLSIEKLDFGFIKLITTLLAQLQDLFPDVLKKVFIIRSPSFLQLLWSAIQPVLAKQTQQKIHFLGADWKIQLQQNIGEDLLYSHWGGSKHSIDEYGDIRMGGKVPASMYYDLATDPFYDPSKTTKITIGPKKFVTVDLIVEDIIWPKFRLLTEHVPECRKLLVAKPGVYRMCLENLHGKFWNKKVEYSAYCSLNFNLEYVVNNLEKTGGQKWLDLKAKQKIVRADVKQILESDFYPTYSEFIPTTLHIPTVNTLADDKFLRDFAVKLAERHDKEIFAMNTSAVKLRK</sequence>
<dbReference type="GO" id="GO:0005737">
    <property type="term" value="C:cytoplasm"/>
    <property type="evidence" value="ECO:0007669"/>
    <property type="project" value="TreeGrafter"/>
</dbReference>
<dbReference type="SUPFAM" id="SSF52087">
    <property type="entry name" value="CRAL/TRIO domain"/>
    <property type="match status" value="1"/>
</dbReference>
<dbReference type="SUPFAM" id="SSF101576">
    <property type="entry name" value="Supernatant protein factor (SPF), C-terminal domain"/>
    <property type="match status" value="1"/>
</dbReference>
<dbReference type="InterPro" id="IPR036865">
    <property type="entry name" value="CRAL-TRIO_dom_sf"/>
</dbReference>
<dbReference type="PANTHER" id="PTHR23324">
    <property type="entry name" value="SEC14 RELATED PROTEIN"/>
    <property type="match status" value="1"/>
</dbReference>
<dbReference type="InterPro" id="IPR001251">
    <property type="entry name" value="CRAL-TRIO_dom"/>
</dbReference>
<evidence type="ECO:0000313" key="2">
    <source>
        <dbReference type="Proteomes" id="UP000887574"/>
    </source>
</evidence>
<name>A0A915E828_9BILA</name>
<dbReference type="Gene3D" id="3.40.525.10">
    <property type="entry name" value="CRAL-TRIO lipid binding domain"/>
    <property type="match status" value="1"/>
</dbReference>
<dbReference type="Pfam" id="PF00650">
    <property type="entry name" value="CRAL_TRIO"/>
    <property type="match status" value="1"/>
</dbReference>
<dbReference type="WBParaSite" id="jg3550">
    <property type="protein sequence ID" value="jg3550"/>
    <property type="gene ID" value="jg3550"/>
</dbReference>
<dbReference type="Gene3D" id="2.60.120.680">
    <property type="entry name" value="GOLD domain"/>
    <property type="match status" value="2"/>
</dbReference>
<dbReference type="InterPro" id="IPR036598">
    <property type="entry name" value="GOLD_dom_sf"/>
</dbReference>
<proteinExistence type="predicted"/>
<keyword evidence="2" id="KW-1185">Reference proteome</keyword>
<dbReference type="InterPro" id="IPR051064">
    <property type="entry name" value="SEC14/CRAL-TRIO_domain"/>
</dbReference>
<dbReference type="CDD" id="cd00170">
    <property type="entry name" value="SEC14"/>
    <property type="match status" value="1"/>
</dbReference>
<dbReference type="AlphaFoldDB" id="A0A915E828"/>
<feature type="domain" description="CRAL-TRIO" evidence="1">
    <location>
        <begin position="1"/>
        <end position="165"/>
    </location>
</feature>
<organism evidence="2 3">
    <name type="scientific">Ditylenchus dipsaci</name>
    <dbReference type="NCBI Taxonomy" id="166011"/>
    <lineage>
        <taxon>Eukaryota</taxon>
        <taxon>Metazoa</taxon>
        <taxon>Ecdysozoa</taxon>
        <taxon>Nematoda</taxon>
        <taxon>Chromadorea</taxon>
        <taxon>Rhabditida</taxon>
        <taxon>Tylenchina</taxon>
        <taxon>Tylenchomorpha</taxon>
        <taxon>Sphaerularioidea</taxon>
        <taxon>Anguinidae</taxon>
        <taxon>Anguininae</taxon>
        <taxon>Ditylenchus</taxon>
    </lineage>
</organism>
<dbReference type="PANTHER" id="PTHR23324:SF88">
    <property type="entry name" value="CRAL-TRIO DOMAIN-CONTAINING PROTEIN"/>
    <property type="match status" value="1"/>
</dbReference>
<accession>A0A915E828</accession>
<evidence type="ECO:0000259" key="1">
    <source>
        <dbReference type="PROSITE" id="PS50191"/>
    </source>
</evidence>
<dbReference type="Proteomes" id="UP000887574">
    <property type="component" value="Unplaced"/>
</dbReference>
<evidence type="ECO:0000313" key="3">
    <source>
        <dbReference type="WBParaSite" id="jg3550"/>
    </source>
</evidence>
<protein>
    <submittedName>
        <fullName evidence="3">CRAL-TRIO domain-containing protein</fullName>
    </submittedName>
</protein>
<dbReference type="SMART" id="SM00516">
    <property type="entry name" value="SEC14"/>
    <property type="match status" value="1"/>
</dbReference>
<dbReference type="PROSITE" id="PS50191">
    <property type="entry name" value="CRAL_TRIO"/>
    <property type="match status" value="1"/>
</dbReference>